<feature type="active site" description="Proton acceptor" evidence="8">
    <location>
        <position position="217"/>
    </location>
</feature>
<evidence type="ECO:0000256" key="4">
    <source>
        <dbReference type="ARBA" id="ARBA00022605"/>
    </source>
</evidence>
<feature type="binding site" evidence="8">
    <location>
        <position position="191"/>
    </location>
    <ligand>
        <name>substrate</name>
    </ligand>
</feature>
<dbReference type="AlphaFoldDB" id="A0A919E4X3"/>
<reference evidence="10" key="2">
    <citation type="submission" date="2020-09" db="EMBL/GenBank/DDBJ databases">
        <authorList>
            <person name="Sun Q."/>
            <person name="Kim S."/>
        </authorList>
    </citation>
    <scope>NUCLEOTIDE SEQUENCE</scope>
    <source>
        <strain evidence="10">KCTC 42590</strain>
    </source>
</reference>
<comment type="subcellular location">
    <subcellularLocation>
        <location evidence="8">Cytoplasm</location>
    </subcellularLocation>
</comment>
<name>A0A919E4X3_9PROT</name>
<dbReference type="HAMAP" id="MF_00197">
    <property type="entry name" value="DAP_epimerase"/>
    <property type="match status" value="1"/>
</dbReference>
<protein>
    <recommendedName>
        <fullName evidence="3 8">Diaminopimelate epimerase</fullName>
        <shortName evidence="8">DAP epimerase</shortName>
        <ecNumber evidence="3 8">5.1.1.7</ecNumber>
    </recommendedName>
    <alternativeName>
        <fullName evidence="8">PLP-independent amino acid racemase</fullName>
    </alternativeName>
</protein>
<evidence type="ECO:0000256" key="1">
    <source>
        <dbReference type="ARBA" id="ARBA00005196"/>
    </source>
</evidence>
<feature type="binding site" evidence="8">
    <location>
        <begin position="218"/>
        <end position="219"/>
    </location>
    <ligand>
        <name>substrate</name>
    </ligand>
</feature>
<dbReference type="PROSITE" id="PS01326">
    <property type="entry name" value="DAP_EPIMERASE"/>
    <property type="match status" value="1"/>
</dbReference>
<sequence length="275" mass="29440">MTQDTHIVPFLKMHGLGNDFIIFDARRHALDLTDAQVQRLSNRKRSIGCDQLIIIRESDDATAFMEIRNANGSRVGACGNASRCVGLLLMQQLGESVVTLETDTGILTAEASDYGVSVNMGPARTEWSEIPLEHDCDTLHTDFHMGDLKEPVCVNMGNPHAVFFVPDAEAVDLASIGPKIETHKMFPEGVNVSVATVEGTSIRLRVFERGAGITEACGTAACAAAVAAMRRGLIDNENKATVKLDGGDLQITWLEDGTVEMAGPATLAFGGEVAV</sequence>
<reference evidence="10" key="1">
    <citation type="journal article" date="2014" name="Int. J. Syst. Evol. Microbiol.">
        <title>Complete genome sequence of Corynebacterium casei LMG S-19264T (=DSM 44701T), isolated from a smear-ripened cheese.</title>
        <authorList>
            <consortium name="US DOE Joint Genome Institute (JGI-PGF)"/>
            <person name="Walter F."/>
            <person name="Albersmeier A."/>
            <person name="Kalinowski J."/>
            <person name="Ruckert C."/>
        </authorList>
    </citation>
    <scope>NUCLEOTIDE SEQUENCE</scope>
    <source>
        <strain evidence="10">KCTC 42590</strain>
    </source>
</reference>
<gene>
    <name evidence="8 10" type="primary">dapF</name>
    <name evidence="10" type="ORF">GCM10017044_13140</name>
</gene>
<evidence type="ECO:0000256" key="7">
    <source>
        <dbReference type="ARBA" id="ARBA00051712"/>
    </source>
</evidence>
<feature type="binding site" evidence="8">
    <location>
        <position position="158"/>
    </location>
    <ligand>
        <name>substrate</name>
    </ligand>
</feature>
<keyword evidence="11" id="KW-1185">Reference proteome</keyword>
<dbReference type="InterPro" id="IPR001653">
    <property type="entry name" value="DAP_epimerase_DapF"/>
</dbReference>
<dbReference type="PANTHER" id="PTHR31689:SF0">
    <property type="entry name" value="DIAMINOPIMELATE EPIMERASE"/>
    <property type="match status" value="1"/>
</dbReference>
<dbReference type="RefSeq" id="WP_191251041.1">
    <property type="nucleotide sequence ID" value="NZ_BNCI01000001.1"/>
</dbReference>
<dbReference type="SUPFAM" id="SSF54506">
    <property type="entry name" value="Diaminopimelate epimerase-like"/>
    <property type="match status" value="2"/>
</dbReference>
<dbReference type="InterPro" id="IPR018510">
    <property type="entry name" value="DAP_epimerase_AS"/>
</dbReference>
<dbReference type="EC" id="5.1.1.7" evidence="3 8"/>
<feature type="binding site" evidence="8">
    <location>
        <position position="18"/>
    </location>
    <ligand>
        <name>substrate</name>
    </ligand>
</feature>
<evidence type="ECO:0000256" key="6">
    <source>
        <dbReference type="ARBA" id="ARBA00023235"/>
    </source>
</evidence>
<evidence type="ECO:0000256" key="2">
    <source>
        <dbReference type="ARBA" id="ARBA00010219"/>
    </source>
</evidence>
<dbReference type="EMBL" id="BNCI01000001">
    <property type="protein sequence ID" value="GHF19750.1"/>
    <property type="molecule type" value="Genomic_DNA"/>
</dbReference>
<dbReference type="GO" id="GO:0009089">
    <property type="term" value="P:lysine biosynthetic process via diaminopimelate"/>
    <property type="evidence" value="ECO:0007669"/>
    <property type="project" value="UniProtKB-UniRule"/>
</dbReference>
<evidence type="ECO:0000256" key="3">
    <source>
        <dbReference type="ARBA" id="ARBA00013080"/>
    </source>
</evidence>
<dbReference type="PANTHER" id="PTHR31689">
    <property type="entry name" value="DIAMINOPIMELATE EPIMERASE, CHLOROPLASTIC"/>
    <property type="match status" value="1"/>
</dbReference>
<keyword evidence="4 8" id="KW-0028">Amino-acid biosynthesis</keyword>
<evidence type="ECO:0000256" key="8">
    <source>
        <dbReference type="HAMAP-Rule" id="MF_00197"/>
    </source>
</evidence>
<evidence type="ECO:0000256" key="9">
    <source>
        <dbReference type="PROSITE-ProRule" id="PRU10125"/>
    </source>
</evidence>
<feature type="active site" evidence="9">
    <location>
        <position position="78"/>
    </location>
</feature>
<dbReference type="NCBIfam" id="TIGR00652">
    <property type="entry name" value="DapF"/>
    <property type="match status" value="1"/>
</dbReference>
<evidence type="ECO:0000313" key="11">
    <source>
        <dbReference type="Proteomes" id="UP000630923"/>
    </source>
</evidence>
<organism evidence="10 11">
    <name type="scientific">Kordiimonas sediminis</name>
    <dbReference type="NCBI Taxonomy" id="1735581"/>
    <lineage>
        <taxon>Bacteria</taxon>
        <taxon>Pseudomonadati</taxon>
        <taxon>Pseudomonadota</taxon>
        <taxon>Alphaproteobacteria</taxon>
        <taxon>Kordiimonadales</taxon>
        <taxon>Kordiimonadaceae</taxon>
        <taxon>Kordiimonas</taxon>
    </lineage>
</organism>
<comment type="function">
    <text evidence="8">Catalyzes the stereoinversion of LL-2,6-diaminopimelate (L,L-DAP) to meso-diaminopimelate (meso-DAP), a precursor of L-lysine and an essential component of the bacterial peptidoglycan.</text>
</comment>
<dbReference type="Pfam" id="PF01678">
    <property type="entry name" value="DAP_epimerase"/>
    <property type="match status" value="2"/>
</dbReference>
<feature type="site" description="Could be important to modulate the pK values of the two catalytic cysteine residues" evidence="8">
    <location>
        <position position="160"/>
    </location>
</feature>
<feature type="binding site" evidence="8">
    <location>
        <position position="51"/>
    </location>
    <ligand>
        <name>substrate</name>
    </ligand>
</feature>
<keyword evidence="5 8" id="KW-0457">Lysine biosynthesis</keyword>
<feature type="binding site" evidence="8">
    <location>
        <position position="69"/>
    </location>
    <ligand>
        <name>substrate</name>
    </ligand>
</feature>
<comment type="pathway">
    <text evidence="1 8">Amino-acid biosynthesis; L-lysine biosynthesis via DAP pathway; DL-2,6-diaminopimelate from LL-2,6-diaminopimelate: step 1/1.</text>
</comment>
<comment type="caution">
    <text evidence="10">The sequence shown here is derived from an EMBL/GenBank/DDBJ whole genome shotgun (WGS) entry which is preliminary data.</text>
</comment>
<proteinExistence type="inferred from homology"/>
<keyword evidence="8" id="KW-0963">Cytoplasm</keyword>
<keyword evidence="6 8" id="KW-0413">Isomerase</keyword>
<dbReference type="Gene3D" id="3.10.310.10">
    <property type="entry name" value="Diaminopimelate Epimerase, Chain A, domain 1"/>
    <property type="match status" value="2"/>
</dbReference>
<comment type="subunit">
    <text evidence="8">Homodimer.</text>
</comment>
<feature type="binding site" evidence="8">
    <location>
        <begin position="208"/>
        <end position="209"/>
    </location>
    <ligand>
        <name>substrate</name>
    </ligand>
</feature>
<comment type="similarity">
    <text evidence="2 8">Belongs to the diaminopimelate epimerase family.</text>
</comment>
<comment type="catalytic activity">
    <reaction evidence="7 8">
        <text>(2S,6S)-2,6-diaminopimelate = meso-2,6-diaminopimelate</text>
        <dbReference type="Rhea" id="RHEA:15393"/>
        <dbReference type="ChEBI" id="CHEBI:57609"/>
        <dbReference type="ChEBI" id="CHEBI:57791"/>
        <dbReference type="EC" id="5.1.1.7"/>
    </reaction>
</comment>
<feature type="active site" description="Proton donor" evidence="8">
    <location>
        <position position="78"/>
    </location>
</feature>
<dbReference type="Proteomes" id="UP000630923">
    <property type="component" value="Unassembled WGS sequence"/>
</dbReference>
<feature type="site" description="Could be important to modulate the pK values of the two catalytic cysteine residues" evidence="8">
    <location>
        <position position="208"/>
    </location>
</feature>
<dbReference type="GO" id="GO:0005829">
    <property type="term" value="C:cytosol"/>
    <property type="evidence" value="ECO:0007669"/>
    <property type="project" value="TreeGrafter"/>
</dbReference>
<accession>A0A919E4X3</accession>
<evidence type="ECO:0000313" key="10">
    <source>
        <dbReference type="EMBL" id="GHF19750.1"/>
    </source>
</evidence>
<dbReference type="GO" id="GO:0008837">
    <property type="term" value="F:diaminopimelate epimerase activity"/>
    <property type="evidence" value="ECO:0007669"/>
    <property type="project" value="UniProtKB-UniRule"/>
</dbReference>
<feature type="binding site" evidence="8">
    <location>
        <begin position="79"/>
        <end position="80"/>
    </location>
    <ligand>
        <name>substrate</name>
    </ligand>
</feature>
<evidence type="ECO:0000256" key="5">
    <source>
        <dbReference type="ARBA" id="ARBA00023154"/>
    </source>
</evidence>